<feature type="binding site" evidence="10">
    <location>
        <position position="40"/>
    </location>
    <ligand>
        <name>Mg(2+)</name>
        <dbReference type="ChEBI" id="CHEBI:18420"/>
    </ligand>
</feature>
<dbReference type="GO" id="GO:0005737">
    <property type="term" value="C:cytoplasm"/>
    <property type="evidence" value="ECO:0007669"/>
    <property type="project" value="UniProtKB-SubCell"/>
</dbReference>
<comment type="subcellular location">
    <subcellularLocation>
        <location evidence="10">Cytoplasm</location>
    </subcellularLocation>
</comment>
<sequence>MLSTPHHKYRPFAPVNLTDRTWPGRTLQAPPTWLSTDLRDGNQALLEPLDVDAKWEFFELLCAVGFKEIEVGFPSASRADFAFVRDLIERRAVPDDVTIGVLTPARADLIDRSIEALAGARRAIVHVYNAVSPVFRDVVFRKTRAEVMAMAVDAARRVRALTERRPETQWVLQYSPEAFSATELDFAKAICDAVVEAFGATEEAPVIINLPATVEVATPNVFADQVEWMHRHIARRRAVILSVHPHNDRGTAVAAAELAMMAGAERVEGCLFGNGERTGNVDLVTLALNLYTQGVAPRLDFSRLDEIARKASRLTRLPVHPRHPYVGDLVYTAFSGSHQDAIHKGLSAQRPDAPWNVPYLPLDPKDVGRDYQAVIRVNSQSGKGGVAHLLETHYGVVLPRRMVIGLGAAVQARADEEGGEITAADIWKVFCDRYLKDPQTVRYQGHDLEAGIDGDRVRLHLAIDGQTVRYEGYGNGPLDAACRALPGAMRLCHYEERAVRAGSDAQALAIVEVAGLEDGRTVLAAGLHESLVTASLMALVRAWADLAADAAIVGSRPYIAVGGTATAP</sequence>
<dbReference type="EMBL" id="PSYR01000001">
    <property type="protein sequence ID" value="RCN59505.1"/>
    <property type="molecule type" value="Genomic_DNA"/>
</dbReference>
<dbReference type="Pfam" id="PF08502">
    <property type="entry name" value="LeuA_dimer"/>
    <property type="match status" value="1"/>
</dbReference>
<feature type="binding site" evidence="10">
    <location>
        <position position="244"/>
    </location>
    <ligand>
        <name>Mg(2+)</name>
        <dbReference type="ChEBI" id="CHEBI:18420"/>
    </ligand>
</feature>
<evidence type="ECO:0000313" key="11">
    <source>
        <dbReference type="EMBL" id="RCN59505.1"/>
    </source>
</evidence>
<evidence type="ECO:0000256" key="3">
    <source>
        <dbReference type="ARBA" id="ARBA00009767"/>
    </source>
</evidence>
<evidence type="ECO:0000256" key="4">
    <source>
        <dbReference type="ARBA" id="ARBA00012973"/>
    </source>
</evidence>
<dbReference type="InterPro" id="IPR005668">
    <property type="entry name" value="IPM_Synthase"/>
</dbReference>
<dbReference type="NCBIfam" id="TIGR00970">
    <property type="entry name" value="leuA_yeast"/>
    <property type="match status" value="1"/>
</dbReference>
<comment type="cofactor">
    <cofactor evidence="10">
        <name>Mg(2+)</name>
        <dbReference type="ChEBI" id="CHEBI:18420"/>
    </cofactor>
</comment>
<dbReference type="Gene3D" id="3.30.160.270">
    <property type="match status" value="1"/>
</dbReference>
<keyword evidence="6 10" id="KW-0028">Amino-acid biosynthesis</keyword>
<evidence type="ECO:0000256" key="5">
    <source>
        <dbReference type="ARBA" id="ARBA00022430"/>
    </source>
</evidence>
<dbReference type="InterPro" id="IPR036230">
    <property type="entry name" value="LeuA_allosteric_dom_sf"/>
</dbReference>
<dbReference type="InterPro" id="IPR039371">
    <property type="entry name" value="LeuA_N_DRE-TIM"/>
</dbReference>
<dbReference type="NCBIfam" id="NF002991">
    <property type="entry name" value="PRK03739.1"/>
    <property type="match status" value="1"/>
</dbReference>
<comment type="pathway">
    <text evidence="2 10">Amino-acid biosynthesis; L-leucine biosynthesis; L-leucine from 3-methyl-2-oxobutanoate: step 1/4.</text>
</comment>
<feature type="binding site" evidence="10">
    <location>
        <position position="246"/>
    </location>
    <ligand>
        <name>Mg(2+)</name>
        <dbReference type="ChEBI" id="CHEBI:18420"/>
    </ligand>
</feature>
<dbReference type="PROSITE" id="PS00815">
    <property type="entry name" value="AIPM_HOMOCIT_SYNTH_1"/>
    <property type="match status" value="1"/>
</dbReference>
<dbReference type="STRING" id="163359.A9R16_01550"/>
<dbReference type="Pfam" id="PF22615">
    <property type="entry name" value="IPMS_D2"/>
    <property type="match status" value="1"/>
</dbReference>
<comment type="subunit">
    <text evidence="10">Homodimer.</text>
</comment>
<dbReference type="PANTHER" id="PTHR46911">
    <property type="match status" value="1"/>
</dbReference>
<dbReference type="PROSITE" id="PS50991">
    <property type="entry name" value="PYR_CT"/>
    <property type="match status" value="1"/>
</dbReference>
<evidence type="ECO:0000256" key="8">
    <source>
        <dbReference type="ARBA" id="ARBA00022723"/>
    </source>
</evidence>
<comment type="function">
    <text evidence="10">Catalyzes the condensation of the acetyl group of acetyl-CoA with 3-methyl-2-oxobutanoate (2-ketoisovalerate) to form 3-carboxy-3-hydroxy-4-methylpentanoate (2-isopropylmalate).</text>
</comment>
<dbReference type="SMART" id="SM00917">
    <property type="entry name" value="LeuA_dimer"/>
    <property type="match status" value="1"/>
</dbReference>
<dbReference type="InterPro" id="IPR013709">
    <property type="entry name" value="2-isopropylmalate_synth_dimer"/>
</dbReference>
<dbReference type="AlphaFoldDB" id="A0A1C2FZ95"/>
<name>A0A1C2FZ95_9GAMM</name>
<keyword evidence="7 10" id="KW-0808">Transferase</keyword>
<dbReference type="GO" id="GO:0009098">
    <property type="term" value="P:L-leucine biosynthetic process"/>
    <property type="evidence" value="ECO:0007669"/>
    <property type="project" value="UniProtKB-UniRule"/>
</dbReference>
<comment type="caution">
    <text evidence="11">The sequence shown here is derived from an EMBL/GenBank/DDBJ whole genome shotgun (WGS) entry which is preliminary data.</text>
</comment>
<dbReference type="CDD" id="cd07942">
    <property type="entry name" value="DRE_TIM_LeuA"/>
    <property type="match status" value="1"/>
</dbReference>
<dbReference type="RefSeq" id="WP_065971572.1">
    <property type="nucleotide sequence ID" value="NZ_CP080624.1"/>
</dbReference>
<dbReference type="GO" id="GO:0003852">
    <property type="term" value="F:2-isopropylmalate synthase activity"/>
    <property type="evidence" value="ECO:0007669"/>
    <property type="project" value="UniProtKB-UniRule"/>
</dbReference>
<dbReference type="OrthoDB" id="9803573at2"/>
<proteinExistence type="inferred from homology"/>
<protein>
    <recommendedName>
        <fullName evidence="4 10">2-isopropylmalate synthase</fullName>
        <ecNumber evidence="4 10">2.3.3.13</ecNumber>
    </recommendedName>
    <alternativeName>
        <fullName evidence="10">Alpha-IPM synthase</fullName>
    </alternativeName>
    <alternativeName>
        <fullName evidence="10">Alpha-isopropylmalate synthase</fullName>
    </alternativeName>
</protein>
<dbReference type="InterPro" id="IPR000891">
    <property type="entry name" value="PYR_CT"/>
</dbReference>
<dbReference type="PROSITE" id="PS00816">
    <property type="entry name" value="AIPM_HOMOCIT_SYNTH_2"/>
    <property type="match status" value="1"/>
</dbReference>
<dbReference type="PANTHER" id="PTHR46911:SF1">
    <property type="entry name" value="2-ISOPROPYLMALATE SYNTHASE"/>
    <property type="match status" value="1"/>
</dbReference>
<dbReference type="SUPFAM" id="SSF110921">
    <property type="entry name" value="2-isopropylmalate synthase LeuA, allosteric (dimerisation) domain"/>
    <property type="match status" value="1"/>
</dbReference>
<evidence type="ECO:0000256" key="9">
    <source>
        <dbReference type="ARBA" id="ARBA00023304"/>
    </source>
</evidence>
<dbReference type="InterPro" id="IPR013785">
    <property type="entry name" value="Aldolase_TIM"/>
</dbReference>
<feature type="region of interest" description="Regulatory domain" evidence="10">
    <location>
        <begin position="437"/>
        <end position="568"/>
    </location>
</feature>
<feature type="binding site" evidence="10">
    <location>
        <position position="280"/>
    </location>
    <ligand>
        <name>Mg(2+)</name>
        <dbReference type="ChEBI" id="CHEBI:18420"/>
    </ligand>
</feature>
<dbReference type="InterPro" id="IPR054692">
    <property type="entry name" value="LeuA-like_post-cat"/>
</dbReference>
<keyword evidence="8 10" id="KW-0479">Metal-binding</keyword>
<dbReference type="UniPathway" id="UPA00048">
    <property type="reaction ID" value="UER00070"/>
</dbReference>
<keyword evidence="5 10" id="KW-0432">Leucine biosynthesis</keyword>
<dbReference type="SUPFAM" id="SSF51569">
    <property type="entry name" value="Aldolase"/>
    <property type="match status" value="1"/>
</dbReference>
<dbReference type="SUPFAM" id="SSF89000">
    <property type="entry name" value="post-HMGL domain-like"/>
    <property type="match status" value="1"/>
</dbReference>
<dbReference type="Proteomes" id="UP000253250">
    <property type="component" value="Unassembled WGS sequence"/>
</dbReference>
<evidence type="ECO:0000256" key="10">
    <source>
        <dbReference type="HAMAP-Rule" id="MF_00572"/>
    </source>
</evidence>
<dbReference type="EC" id="2.3.3.13" evidence="4 10"/>
<dbReference type="GO" id="GO:0003985">
    <property type="term" value="F:acetyl-CoA C-acetyltransferase activity"/>
    <property type="evidence" value="ECO:0007669"/>
    <property type="project" value="UniProtKB-UniRule"/>
</dbReference>
<dbReference type="HAMAP" id="MF_00572">
    <property type="entry name" value="LeuA_type2"/>
    <property type="match status" value="1"/>
</dbReference>
<dbReference type="GO" id="GO:0000287">
    <property type="term" value="F:magnesium ion binding"/>
    <property type="evidence" value="ECO:0007669"/>
    <property type="project" value="UniProtKB-UniRule"/>
</dbReference>
<keyword evidence="10" id="KW-0460">Magnesium</keyword>
<evidence type="ECO:0000256" key="1">
    <source>
        <dbReference type="ARBA" id="ARBA00000064"/>
    </source>
</evidence>
<comment type="similarity">
    <text evidence="3 10">Belongs to the alpha-IPM synthase/homocitrate synthase family. LeuA type 2 subfamily.</text>
</comment>
<keyword evidence="10" id="KW-0963">Cytoplasm</keyword>
<dbReference type="InterPro" id="IPR002034">
    <property type="entry name" value="AIPM/Hcit_synth_CS"/>
</dbReference>
<evidence type="ECO:0000256" key="2">
    <source>
        <dbReference type="ARBA" id="ARBA00004689"/>
    </source>
</evidence>
<organism evidence="11 12">
    <name type="scientific">Acidiferrobacter thiooxydans</name>
    <dbReference type="NCBI Taxonomy" id="163359"/>
    <lineage>
        <taxon>Bacteria</taxon>
        <taxon>Pseudomonadati</taxon>
        <taxon>Pseudomonadota</taxon>
        <taxon>Gammaproteobacteria</taxon>
        <taxon>Acidiferrobacterales</taxon>
        <taxon>Acidiferrobacteraceae</taxon>
        <taxon>Acidiferrobacter</taxon>
    </lineage>
</organism>
<evidence type="ECO:0000313" key="12">
    <source>
        <dbReference type="Proteomes" id="UP000253250"/>
    </source>
</evidence>
<accession>A0A1C2FZ95</accession>
<gene>
    <name evidence="10 11" type="primary">leuA</name>
    <name evidence="11" type="ORF">C4900_02955</name>
</gene>
<reference evidence="11 12" key="1">
    <citation type="submission" date="2018-02" db="EMBL/GenBank/DDBJ databases">
        <title>Insights into the biology of acidophilic members of the Acidiferrobacteraceae family derived from comparative genomic analyses.</title>
        <authorList>
            <person name="Issotta F."/>
            <person name="Thyssen C."/>
            <person name="Mena C."/>
            <person name="Moya A."/>
            <person name="Bellenberg S."/>
            <person name="Sproer C."/>
            <person name="Covarrubias P.C."/>
            <person name="Sand W."/>
            <person name="Quatrini R."/>
            <person name="Vera M."/>
        </authorList>
    </citation>
    <scope>NUCLEOTIDE SEQUENCE [LARGE SCALE GENOMIC DNA]</scope>
    <source>
        <strain evidence="12">m-1</strain>
    </source>
</reference>
<dbReference type="Gene3D" id="3.20.20.70">
    <property type="entry name" value="Aldolase class I"/>
    <property type="match status" value="1"/>
</dbReference>
<evidence type="ECO:0000256" key="7">
    <source>
        <dbReference type="ARBA" id="ARBA00022679"/>
    </source>
</evidence>
<evidence type="ECO:0000256" key="6">
    <source>
        <dbReference type="ARBA" id="ARBA00022605"/>
    </source>
</evidence>
<keyword evidence="9 10" id="KW-0100">Branched-chain amino acid biosynthesis</keyword>
<comment type="catalytic activity">
    <reaction evidence="1 10">
        <text>3-methyl-2-oxobutanoate + acetyl-CoA + H2O = (2S)-2-isopropylmalate + CoA + H(+)</text>
        <dbReference type="Rhea" id="RHEA:21524"/>
        <dbReference type="ChEBI" id="CHEBI:1178"/>
        <dbReference type="ChEBI" id="CHEBI:11851"/>
        <dbReference type="ChEBI" id="CHEBI:15377"/>
        <dbReference type="ChEBI" id="CHEBI:15378"/>
        <dbReference type="ChEBI" id="CHEBI:57287"/>
        <dbReference type="ChEBI" id="CHEBI:57288"/>
        <dbReference type="EC" id="2.3.3.13"/>
    </reaction>
</comment>
<dbReference type="Pfam" id="PF00682">
    <property type="entry name" value="HMGL-like"/>
    <property type="match status" value="1"/>
</dbReference>
<keyword evidence="12" id="KW-1185">Reference proteome</keyword>